<dbReference type="RefSeq" id="WP_161825032.1">
    <property type="nucleotide sequence ID" value="NZ_WVIC01000014.1"/>
</dbReference>
<evidence type="ECO:0000313" key="8">
    <source>
        <dbReference type="Proteomes" id="UP000607397"/>
    </source>
</evidence>
<feature type="transmembrane region" description="Helical" evidence="6">
    <location>
        <begin position="388"/>
        <end position="409"/>
    </location>
</feature>
<accession>A0A8K1ZWP9</accession>
<comment type="caution">
    <text evidence="7">The sequence shown here is derived from an EMBL/GenBank/DDBJ whole genome shotgun (WGS) entry which is preliminary data.</text>
</comment>
<evidence type="ECO:0000256" key="5">
    <source>
        <dbReference type="ARBA" id="ARBA00023136"/>
    </source>
</evidence>
<keyword evidence="5 6" id="KW-0472">Membrane</keyword>
<dbReference type="Pfam" id="PF03209">
    <property type="entry name" value="PUCC"/>
    <property type="match status" value="1"/>
</dbReference>
<comment type="similarity">
    <text evidence="2">Belongs to the PucC family.</text>
</comment>
<dbReference type="InterPro" id="IPR004896">
    <property type="entry name" value="PucC-rel"/>
</dbReference>
<organism evidence="7 8">
    <name type="scientific">Petrachloros mirabilis ULC683</name>
    <dbReference type="NCBI Taxonomy" id="2781853"/>
    <lineage>
        <taxon>Bacteria</taxon>
        <taxon>Bacillati</taxon>
        <taxon>Cyanobacteriota</taxon>
        <taxon>Cyanophyceae</taxon>
        <taxon>Synechococcales</taxon>
        <taxon>Petrachlorosaceae</taxon>
        <taxon>Petrachloros</taxon>
        <taxon>Petrachloros mirabilis</taxon>
    </lineage>
</organism>
<feature type="transmembrane region" description="Helical" evidence="6">
    <location>
        <begin position="329"/>
        <end position="347"/>
    </location>
</feature>
<dbReference type="InterPro" id="IPR036259">
    <property type="entry name" value="MFS_trans_sf"/>
</dbReference>
<evidence type="ECO:0000256" key="2">
    <source>
        <dbReference type="ARBA" id="ARBA00008412"/>
    </source>
</evidence>
<protein>
    <submittedName>
        <fullName evidence="7">MFS transporter</fullName>
    </submittedName>
</protein>
<sequence length="467" mass="50436">MTHHNASEASVLPLPRINLFTMFRLGLVQMGLGIMAILMLGVLNRVMIQELTIPATIVGGSIAMYQVVAPARILFGQMTDSRKLLGYHRTSYVWIGSALFAVMAFVAVQVVWFLNQSVQSSGWGAMSYGWVGVLAFAFSIYGLCISATSTPFFALMVDVSDEDNRGKLVGIVWSMLTLGIGAGAGVSAGLLRGLTAETLQLRINQLFLIVPLIVFGMVVVATWGIEKKYSRLSYRRQGRDNKRLNLKEGIAILTASRQTGFFFTYLVMLILGMFIQQPILEPFAGEVFGMTIAQSTALNIFWSLGSLVSLSVTGFWLVPRLGKKPTAKLGCYCMAVCFILLPITGLLGQPLLLQVGLVLFGLSLGVATGSSVSLMLDLTTAETAGTFTGLWGLAQAFSQAASSFVGGVLLDVGRQVFTAPLFAYGFVFWLEAIVISLATILLRRVDVVEFREQAGKAVIAAMEGELS</sequence>
<feature type="transmembrane region" description="Helical" evidence="6">
    <location>
        <begin position="92"/>
        <end position="114"/>
    </location>
</feature>
<dbReference type="PANTHER" id="PTHR23538:SF1">
    <property type="entry name" value="44.5 KD BACTERIOCHLOROPHYLL SYNTHASE SUBUNIT"/>
    <property type="match status" value="1"/>
</dbReference>
<evidence type="ECO:0000313" key="7">
    <source>
        <dbReference type="EMBL" id="NCJ06554.1"/>
    </source>
</evidence>
<keyword evidence="3 6" id="KW-0812">Transmembrane</keyword>
<reference evidence="7" key="1">
    <citation type="submission" date="2019-12" db="EMBL/GenBank/DDBJ databases">
        <title>High-Quality draft genome sequences of three cyanobacteria isolated from the limestone walls of the Old Cathedral of Coimbra.</title>
        <authorList>
            <person name="Tiago I."/>
            <person name="Soares F."/>
            <person name="Portugal A."/>
        </authorList>
    </citation>
    <scope>NUCLEOTIDE SEQUENCE [LARGE SCALE GENOMIC DNA]</scope>
    <source>
        <strain evidence="7">C</strain>
    </source>
</reference>
<dbReference type="GO" id="GO:0016020">
    <property type="term" value="C:membrane"/>
    <property type="evidence" value="ECO:0007669"/>
    <property type="project" value="UniProtKB-SubCell"/>
</dbReference>
<dbReference type="Gene3D" id="1.20.1250.20">
    <property type="entry name" value="MFS general substrate transporter like domains"/>
    <property type="match status" value="2"/>
</dbReference>
<dbReference type="PIRSF" id="PIRSF016565">
    <property type="entry name" value="PucC"/>
    <property type="match status" value="1"/>
</dbReference>
<feature type="transmembrane region" description="Helical" evidence="6">
    <location>
        <begin position="203"/>
        <end position="225"/>
    </location>
</feature>
<keyword evidence="8" id="KW-1185">Reference proteome</keyword>
<dbReference type="SUPFAM" id="SSF103473">
    <property type="entry name" value="MFS general substrate transporter"/>
    <property type="match status" value="1"/>
</dbReference>
<evidence type="ECO:0000256" key="6">
    <source>
        <dbReference type="SAM" id="Phobius"/>
    </source>
</evidence>
<keyword evidence="4 6" id="KW-1133">Transmembrane helix</keyword>
<evidence type="ECO:0000256" key="4">
    <source>
        <dbReference type="ARBA" id="ARBA00022989"/>
    </source>
</evidence>
<dbReference type="EMBL" id="WVIC01000014">
    <property type="protein sequence ID" value="NCJ06554.1"/>
    <property type="molecule type" value="Genomic_DNA"/>
</dbReference>
<feature type="transmembrane region" description="Helical" evidence="6">
    <location>
        <begin position="353"/>
        <end position="376"/>
    </location>
</feature>
<dbReference type="Proteomes" id="UP000607397">
    <property type="component" value="Unassembled WGS sequence"/>
</dbReference>
<feature type="transmembrane region" description="Helical" evidence="6">
    <location>
        <begin position="20"/>
        <end position="43"/>
    </location>
</feature>
<dbReference type="InterPro" id="IPR026036">
    <property type="entry name" value="PucC"/>
</dbReference>
<feature type="transmembrane region" description="Helical" evidence="6">
    <location>
        <begin position="134"/>
        <end position="156"/>
    </location>
</feature>
<feature type="transmembrane region" description="Helical" evidence="6">
    <location>
        <begin position="300"/>
        <end position="317"/>
    </location>
</feature>
<dbReference type="CDD" id="cd06176">
    <property type="entry name" value="MFS_BCD_PucC-like"/>
    <property type="match status" value="1"/>
</dbReference>
<feature type="transmembrane region" description="Helical" evidence="6">
    <location>
        <begin position="421"/>
        <end position="442"/>
    </location>
</feature>
<proteinExistence type="inferred from homology"/>
<evidence type="ECO:0000256" key="1">
    <source>
        <dbReference type="ARBA" id="ARBA00004141"/>
    </source>
</evidence>
<comment type="subcellular location">
    <subcellularLocation>
        <location evidence="1">Membrane</location>
        <topology evidence="1">Multi-pass membrane protein</topology>
    </subcellularLocation>
</comment>
<dbReference type="AlphaFoldDB" id="A0A8K1ZWP9"/>
<gene>
    <name evidence="7" type="ORF">GS597_08535</name>
</gene>
<feature type="transmembrane region" description="Helical" evidence="6">
    <location>
        <begin position="168"/>
        <end position="191"/>
    </location>
</feature>
<name>A0A8K1ZWP9_9CYAN</name>
<evidence type="ECO:0000256" key="3">
    <source>
        <dbReference type="ARBA" id="ARBA00022692"/>
    </source>
</evidence>
<feature type="transmembrane region" description="Helical" evidence="6">
    <location>
        <begin position="260"/>
        <end position="280"/>
    </location>
</feature>
<dbReference type="PANTHER" id="PTHR23538">
    <property type="entry name" value="44.5 KD BACTERIOCHLOROPHYLL SYNTHASE SUBUNIT"/>
    <property type="match status" value="1"/>
</dbReference>